<protein>
    <submittedName>
        <fullName evidence="3">Uncharacterized protein</fullName>
    </submittedName>
</protein>
<name>A0A914DPW5_9BILA</name>
<feature type="transmembrane region" description="Helical" evidence="1">
    <location>
        <begin position="20"/>
        <end position="43"/>
    </location>
</feature>
<dbReference type="Proteomes" id="UP000887540">
    <property type="component" value="Unplaced"/>
</dbReference>
<evidence type="ECO:0000256" key="1">
    <source>
        <dbReference type="SAM" id="Phobius"/>
    </source>
</evidence>
<evidence type="ECO:0000313" key="3">
    <source>
        <dbReference type="WBParaSite" id="ACRNAN_scaffold3344.g26825.t1"/>
    </source>
</evidence>
<sequence>MSYADLGEFNNEWTDVKNAAIFTSTICITMIIILVLYLLYAYLESSKINSDKSDKAKIIPTMQTSSTKKPIQEFEDIIL</sequence>
<reference evidence="3" key="1">
    <citation type="submission" date="2022-11" db="UniProtKB">
        <authorList>
            <consortium name="WormBaseParasite"/>
        </authorList>
    </citation>
    <scope>IDENTIFICATION</scope>
</reference>
<proteinExistence type="predicted"/>
<keyword evidence="1" id="KW-0472">Membrane</keyword>
<dbReference type="WBParaSite" id="ACRNAN_scaffold3344.g26825.t1">
    <property type="protein sequence ID" value="ACRNAN_scaffold3344.g26825.t1"/>
    <property type="gene ID" value="ACRNAN_scaffold3344.g26825"/>
</dbReference>
<keyword evidence="1" id="KW-0812">Transmembrane</keyword>
<keyword evidence="2" id="KW-1185">Reference proteome</keyword>
<organism evidence="2 3">
    <name type="scientific">Acrobeloides nanus</name>
    <dbReference type="NCBI Taxonomy" id="290746"/>
    <lineage>
        <taxon>Eukaryota</taxon>
        <taxon>Metazoa</taxon>
        <taxon>Ecdysozoa</taxon>
        <taxon>Nematoda</taxon>
        <taxon>Chromadorea</taxon>
        <taxon>Rhabditida</taxon>
        <taxon>Tylenchina</taxon>
        <taxon>Cephalobomorpha</taxon>
        <taxon>Cephaloboidea</taxon>
        <taxon>Cephalobidae</taxon>
        <taxon>Acrobeloides</taxon>
    </lineage>
</organism>
<accession>A0A914DPW5</accession>
<evidence type="ECO:0000313" key="2">
    <source>
        <dbReference type="Proteomes" id="UP000887540"/>
    </source>
</evidence>
<dbReference type="AlphaFoldDB" id="A0A914DPW5"/>
<keyword evidence="1" id="KW-1133">Transmembrane helix</keyword>